<dbReference type="RefSeq" id="XP_018709430.1">
    <property type="nucleotide sequence ID" value="XM_018858231.1"/>
</dbReference>
<feature type="region of interest" description="Disordered" evidence="2">
    <location>
        <begin position="1"/>
        <end position="40"/>
    </location>
</feature>
<evidence type="ECO:0000259" key="3">
    <source>
        <dbReference type="PROSITE" id="PS51746"/>
    </source>
</evidence>
<dbReference type="InterPro" id="IPR036457">
    <property type="entry name" value="PPM-type-like_dom_sf"/>
</dbReference>
<dbReference type="InterPro" id="IPR001932">
    <property type="entry name" value="PPM-type_phosphatase-like_dom"/>
</dbReference>
<dbReference type="Proteomes" id="UP000092555">
    <property type="component" value="Unassembled WGS sequence"/>
</dbReference>
<dbReference type="STRING" id="869754.A0A1A0H257"/>
<dbReference type="EMBL" id="LXTC01000009">
    <property type="protein sequence ID" value="OBA18035.1"/>
    <property type="molecule type" value="Genomic_DNA"/>
</dbReference>
<evidence type="ECO:0000313" key="4">
    <source>
        <dbReference type="EMBL" id="OBA18035.1"/>
    </source>
</evidence>
<dbReference type="InterPro" id="IPR039123">
    <property type="entry name" value="PPTC7"/>
</dbReference>
<sequence>MAAKNGGLRPLSATATNTLGASKHTPAAKPAGAPEPQTAANGGLLRTLKSVFGLAKLPEQQRLEAREQRENANSPFIQYPLVTREQMRRMASHAYRLDVGHASFAHHSFSADPTVHSLSDLTDPAQLNSLLPRRRPQGSPVDTLLIKAGDDAMLVLPTVMAIADGVSGWESKGEQASLGIWARSMVETLSRLLTEYRLSHMPHVLNARDVQQVLDDSFLHTSHLMDLQGLKGSSTLLLGMLSGATLKYISIGDSRLWVVRGGRVIRSNTEQMAAPLCPQQIGTQTLGRMPSEMAEVDEVALQENDLIVMCSDGISDNLFDHELVDALHQYLAPPNSSVRVACSKILAKCKLVAYDDNAYTPYNEKVNAPPGQAAKKASLGGKMDDMSICIARVVANESAAK</sequence>
<comment type="similarity">
    <text evidence="1">Belongs to the PP2C family.</text>
</comment>
<comment type="caution">
    <text evidence="4">The sequence shown here is derived from an EMBL/GenBank/DDBJ whole genome shotgun (WGS) entry which is preliminary data.</text>
</comment>
<dbReference type="PROSITE" id="PS51746">
    <property type="entry name" value="PPM_2"/>
    <property type="match status" value="1"/>
</dbReference>
<proteinExistence type="inferred from homology"/>
<feature type="domain" description="PPM-type phosphatase" evidence="3">
    <location>
        <begin position="136"/>
        <end position="393"/>
    </location>
</feature>
<dbReference type="Pfam" id="PF13672">
    <property type="entry name" value="PP2C_2"/>
    <property type="match status" value="1"/>
</dbReference>
<comment type="cofactor">
    <cofactor evidence="1">
        <name>Mg(2+)</name>
        <dbReference type="ChEBI" id="CHEBI:18420"/>
    </cofactor>
</comment>
<comment type="catalytic activity">
    <reaction evidence="1">
        <text>O-phospho-L-threonyl-[protein] + H2O = L-threonyl-[protein] + phosphate</text>
        <dbReference type="Rhea" id="RHEA:47004"/>
        <dbReference type="Rhea" id="RHEA-COMP:11060"/>
        <dbReference type="Rhea" id="RHEA-COMP:11605"/>
        <dbReference type="ChEBI" id="CHEBI:15377"/>
        <dbReference type="ChEBI" id="CHEBI:30013"/>
        <dbReference type="ChEBI" id="CHEBI:43474"/>
        <dbReference type="ChEBI" id="CHEBI:61977"/>
        <dbReference type="EC" id="3.1.3.16"/>
    </reaction>
</comment>
<dbReference type="SMART" id="SM00332">
    <property type="entry name" value="PP2Cc"/>
    <property type="match status" value="1"/>
</dbReference>
<keyword evidence="1" id="KW-0904">Protein phosphatase</keyword>
<dbReference type="SUPFAM" id="SSF81606">
    <property type="entry name" value="PP2C-like"/>
    <property type="match status" value="1"/>
</dbReference>
<reference evidence="4 5" key="1">
    <citation type="submission" date="2016-05" db="EMBL/GenBank/DDBJ databases">
        <title>Comparative genomics of biotechnologically important yeasts.</title>
        <authorList>
            <consortium name="DOE Joint Genome Institute"/>
            <person name="Riley R."/>
            <person name="Haridas S."/>
            <person name="Wolfe K.H."/>
            <person name="Lopes M.R."/>
            <person name="Hittinger C.T."/>
            <person name="Goker M."/>
            <person name="Salamov A."/>
            <person name="Wisecaver J."/>
            <person name="Long T.M."/>
            <person name="Aerts A.L."/>
            <person name="Barry K."/>
            <person name="Choi C."/>
            <person name="Clum A."/>
            <person name="Coughlan A.Y."/>
            <person name="Deshpande S."/>
            <person name="Douglass A.P."/>
            <person name="Hanson S.J."/>
            <person name="Klenk H.-P."/>
            <person name="LaButti K."/>
            <person name="Lapidus A."/>
            <person name="Lindquist E."/>
            <person name="Lipzen A."/>
            <person name="Meier-kolthoff J.P."/>
            <person name="Ohm R.A."/>
            <person name="Otillar R.P."/>
            <person name="Pangilinan J."/>
            <person name="Peng Y."/>
            <person name="Rokas A."/>
            <person name="Rosa C.A."/>
            <person name="Scheuner C."/>
            <person name="Sibirny A.A."/>
            <person name="Slot J.C."/>
            <person name="Stielow J.B."/>
            <person name="Sun H."/>
            <person name="Kurtzman C.P."/>
            <person name="Blackwell M."/>
            <person name="Grigoriev I.V."/>
            <person name="Jeffries T.W."/>
        </authorList>
    </citation>
    <scope>NUCLEOTIDE SEQUENCE [LARGE SCALE GENOMIC DNA]</scope>
    <source>
        <strain evidence="4 5">NRRL YB-4993</strain>
    </source>
</reference>
<dbReference type="GeneID" id="30031207"/>
<organism evidence="4 5">
    <name type="scientific">Metschnikowia bicuspidata var. bicuspidata NRRL YB-4993</name>
    <dbReference type="NCBI Taxonomy" id="869754"/>
    <lineage>
        <taxon>Eukaryota</taxon>
        <taxon>Fungi</taxon>
        <taxon>Dikarya</taxon>
        <taxon>Ascomycota</taxon>
        <taxon>Saccharomycotina</taxon>
        <taxon>Pichiomycetes</taxon>
        <taxon>Metschnikowiaceae</taxon>
        <taxon>Metschnikowia</taxon>
    </lineage>
</organism>
<dbReference type="SMART" id="SM00331">
    <property type="entry name" value="PP2C_SIG"/>
    <property type="match status" value="1"/>
</dbReference>
<comment type="catalytic activity">
    <reaction evidence="1">
        <text>O-phospho-L-seryl-[protein] + H2O = L-seryl-[protein] + phosphate</text>
        <dbReference type="Rhea" id="RHEA:20629"/>
        <dbReference type="Rhea" id="RHEA-COMP:9863"/>
        <dbReference type="Rhea" id="RHEA-COMP:11604"/>
        <dbReference type="ChEBI" id="CHEBI:15377"/>
        <dbReference type="ChEBI" id="CHEBI:29999"/>
        <dbReference type="ChEBI" id="CHEBI:43474"/>
        <dbReference type="ChEBI" id="CHEBI:83421"/>
        <dbReference type="EC" id="3.1.3.16"/>
    </reaction>
</comment>
<dbReference type="OrthoDB" id="25675at2759"/>
<keyword evidence="5" id="KW-1185">Reference proteome</keyword>
<keyword evidence="1" id="KW-0460">Magnesium</keyword>
<accession>A0A1A0H257</accession>
<keyword evidence="1" id="KW-0464">Manganese</keyword>
<gene>
    <name evidence="4" type="ORF">METBIDRAFT_47848</name>
</gene>
<name>A0A1A0H257_9ASCO</name>
<keyword evidence="1" id="KW-0479">Metal-binding</keyword>
<dbReference type="EC" id="3.1.3.16" evidence="1"/>
<dbReference type="GO" id="GO:0046872">
    <property type="term" value="F:metal ion binding"/>
    <property type="evidence" value="ECO:0007669"/>
    <property type="project" value="UniProtKB-UniRule"/>
</dbReference>
<dbReference type="GO" id="GO:0004722">
    <property type="term" value="F:protein serine/threonine phosphatase activity"/>
    <property type="evidence" value="ECO:0007669"/>
    <property type="project" value="UniProtKB-EC"/>
</dbReference>
<protein>
    <recommendedName>
        <fullName evidence="1">Protein phosphatase</fullName>
        <ecNumber evidence="1">3.1.3.16</ecNumber>
    </recommendedName>
</protein>
<comment type="cofactor">
    <cofactor evidence="1">
        <name>Mn(2+)</name>
        <dbReference type="ChEBI" id="CHEBI:29035"/>
    </cofactor>
</comment>
<evidence type="ECO:0000256" key="2">
    <source>
        <dbReference type="SAM" id="MobiDB-lite"/>
    </source>
</evidence>
<keyword evidence="1" id="KW-0378">Hydrolase</keyword>
<dbReference type="Gene3D" id="3.60.40.10">
    <property type="entry name" value="PPM-type phosphatase domain"/>
    <property type="match status" value="1"/>
</dbReference>
<dbReference type="PANTHER" id="PTHR12320">
    <property type="entry name" value="PROTEIN PHOSPHATASE 2C"/>
    <property type="match status" value="1"/>
</dbReference>
<evidence type="ECO:0000313" key="5">
    <source>
        <dbReference type="Proteomes" id="UP000092555"/>
    </source>
</evidence>
<dbReference type="AlphaFoldDB" id="A0A1A0H257"/>
<evidence type="ECO:0000256" key="1">
    <source>
        <dbReference type="RuleBase" id="RU366020"/>
    </source>
</evidence>
<dbReference type="PANTHER" id="PTHR12320:SF1">
    <property type="entry name" value="PROTEIN PHOSPHATASE PTC7 HOMOLOG"/>
    <property type="match status" value="1"/>
</dbReference>